<feature type="compositionally biased region" description="Basic and acidic residues" evidence="2">
    <location>
        <begin position="602"/>
        <end position="611"/>
    </location>
</feature>
<feature type="compositionally biased region" description="Polar residues" evidence="2">
    <location>
        <begin position="897"/>
        <end position="908"/>
    </location>
</feature>
<gene>
    <name evidence="3" type="ORF">RIF29_40353</name>
</gene>
<dbReference type="GO" id="GO:0015031">
    <property type="term" value="P:protein transport"/>
    <property type="evidence" value="ECO:0007669"/>
    <property type="project" value="InterPro"/>
</dbReference>
<dbReference type="PANTHER" id="PTHR12161:SF13">
    <property type="entry name" value="REGULATOR OF VPS4 ACTIVITY IN THE MVB PATHWAY PROTEIN"/>
    <property type="match status" value="1"/>
</dbReference>
<feature type="compositionally biased region" description="Low complexity" evidence="2">
    <location>
        <begin position="579"/>
        <end position="589"/>
    </location>
</feature>
<feature type="compositionally biased region" description="Polar residues" evidence="2">
    <location>
        <begin position="535"/>
        <end position="552"/>
    </location>
</feature>
<dbReference type="Pfam" id="PF03398">
    <property type="entry name" value="Ist1"/>
    <property type="match status" value="1"/>
</dbReference>
<dbReference type="EMBL" id="JAYWIO010000008">
    <property type="protein sequence ID" value="KAK7245507.1"/>
    <property type="molecule type" value="Genomic_DNA"/>
</dbReference>
<feature type="region of interest" description="Disordered" evidence="2">
    <location>
        <begin position="535"/>
        <end position="561"/>
    </location>
</feature>
<comment type="similarity">
    <text evidence="1">Belongs to the IST1 family.</text>
</comment>
<feature type="compositionally biased region" description="Basic and acidic residues" evidence="2">
    <location>
        <begin position="349"/>
        <end position="364"/>
    </location>
</feature>
<feature type="compositionally biased region" description="Low complexity" evidence="2">
    <location>
        <begin position="415"/>
        <end position="424"/>
    </location>
</feature>
<feature type="compositionally biased region" description="Polar residues" evidence="2">
    <location>
        <begin position="982"/>
        <end position="994"/>
    </location>
</feature>
<feature type="region of interest" description="Disordered" evidence="2">
    <location>
        <begin position="209"/>
        <end position="293"/>
    </location>
</feature>
<dbReference type="Gene3D" id="1.20.1260.60">
    <property type="entry name" value="Vacuolar protein sorting-associated protein Ist1"/>
    <property type="match status" value="1"/>
</dbReference>
<dbReference type="Proteomes" id="UP001372338">
    <property type="component" value="Unassembled WGS sequence"/>
</dbReference>
<feature type="compositionally biased region" description="Basic and acidic residues" evidence="2">
    <location>
        <begin position="688"/>
        <end position="700"/>
    </location>
</feature>
<feature type="compositionally biased region" description="Polar residues" evidence="2">
    <location>
        <begin position="917"/>
        <end position="943"/>
    </location>
</feature>
<protein>
    <submittedName>
        <fullName evidence="3">Uncharacterized protein</fullName>
    </submittedName>
</protein>
<feature type="region of interest" description="Disordered" evidence="2">
    <location>
        <begin position="846"/>
        <end position="1027"/>
    </location>
</feature>
<feature type="compositionally biased region" description="Basic and acidic residues" evidence="2">
    <location>
        <begin position="715"/>
        <end position="728"/>
    </location>
</feature>
<feature type="region of interest" description="Disordered" evidence="2">
    <location>
        <begin position="472"/>
        <end position="512"/>
    </location>
</feature>
<feature type="compositionally biased region" description="Basic and acidic residues" evidence="2">
    <location>
        <begin position="1016"/>
        <end position="1027"/>
    </location>
</feature>
<feature type="compositionally biased region" description="Polar residues" evidence="2">
    <location>
        <begin position="236"/>
        <end position="263"/>
    </location>
</feature>
<keyword evidence="4" id="KW-1185">Reference proteome</keyword>
<evidence type="ECO:0000256" key="2">
    <source>
        <dbReference type="SAM" id="MobiDB-lite"/>
    </source>
</evidence>
<sequence length="1043" mass="114701">MLHRSFKAAKCKTALKLAASRMKLLKNKKEGEVKKLRRDLANLLHSGQEQTARIRIEHVVREEKMMAAYDLVELYCELIITRLPIIESQKNCPIDLKEAIASVIFASPRFSDIPELMDVRKQITSKYGKEFVSAAIELRPDCGVNRLLVEKLSVKAPDGPTKIKILTAIAEEHNIKWEPKSFGENDGKPQDLLVGPNNFEKATYVEPSQVHVPPVHDEKAPPDLHAASQPKPMPGISTNSYEQNASRATRETGGNQSATTSRASGPEIRPSETGSDMDFRDSNSGNRSAFPMGKQNWNMEFKDAASAAQAAAESAERASMAARAAAELSNRENMERQYSSGSHGSSGSRFREVPQEYAHDDKHLSTNSVKSSFHRKSSGTHNEQITATQQDTVLVGAPNDNYKTSHENAVKHAQSASLTSSSSSGGDNPFAHGSQTADIYQHNNSFEQDNIDLLEVNIKKQESRTEVDFVTGLHSDDDSNAENSYHIGDATPISQSRKASSSHFISPSDDHDHYLNSYDQKMGNRAMEDIFVTDEGSSQRNTMEASSYNDTSVAFDDSGSEEGDYKFDFENKYKGERSSLFLSSPGSKSQVDPLENTSSWRHGQDIDKKESSSSSASQSHFSVVSERLTKPTVSSEKEDLLPVTFDDSDDAGSDSEMDFIKSTLSGTSDYGNPVFDDSANHGTSRSSSRNDKTVGSDRKSWLSPSSVGSDTVEEQFERKIEINTESDKTFGYNDLQTSQPSPLTETLDESHTENEKELNFGMLKGGLRNKAYARPPYTKHTSNESSSSLEDVSVQNKRSFPTVRTSISSDAPIQDKYIREVSRGNRSAGLRNISDFDSYDVFSNPQEALTNTHDPSPKKKSSSRAPATYFDSNDSDSEDDPKQNSPSLTRPVGGISRRTSGPSKTGTGLRSKDSPSYKASVTSSTKLVWNSSRVSYESENQKVSSMMGSSESGENSKPGSAEHLASKPSSETNRPSREETMKSSAKVQPPSSLPKTVIQDSEEASYSDGDTTPSKQKPDHVHPKLPDYDSFAAHFLSLKKDRK</sequence>
<feature type="region of interest" description="Disordered" evidence="2">
    <location>
        <begin position="323"/>
        <end position="435"/>
    </location>
</feature>
<feature type="region of interest" description="Disordered" evidence="2">
    <location>
        <begin position="579"/>
        <end position="753"/>
    </location>
</feature>
<feature type="compositionally biased region" description="Polar residues" evidence="2">
    <location>
        <begin position="492"/>
        <end position="505"/>
    </location>
</feature>
<evidence type="ECO:0000313" key="3">
    <source>
        <dbReference type="EMBL" id="KAK7245507.1"/>
    </source>
</evidence>
<feature type="compositionally biased region" description="Polar residues" evidence="2">
    <location>
        <begin position="379"/>
        <end position="392"/>
    </location>
</feature>
<name>A0AAN9HRL9_CROPI</name>
<feature type="compositionally biased region" description="Low complexity" evidence="2">
    <location>
        <begin position="339"/>
        <end position="348"/>
    </location>
</feature>
<feature type="compositionally biased region" description="Low complexity" evidence="2">
    <location>
        <begin position="783"/>
        <end position="794"/>
    </location>
</feature>
<comment type="caution">
    <text evidence="3">The sequence shown here is derived from an EMBL/GenBank/DDBJ whole genome shotgun (WGS) entry which is preliminary data.</text>
</comment>
<feature type="compositionally biased region" description="Low complexity" evidence="2">
    <location>
        <begin position="612"/>
        <end position="625"/>
    </location>
</feature>
<evidence type="ECO:0000313" key="4">
    <source>
        <dbReference type="Proteomes" id="UP001372338"/>
    </source>
</evidence>
<dbReference type="InterPro" id="IPR042277">
    <property type="entry name" value="IST1-like"/>
</dbReference>
<reference evidence="3 4" key="1">
    <citation type="submission" date="2024-01" db="EMBL/GenBank/DDBJ databases">
        <title>The genomes of 5 underutilized Papilionoideae crops provide insights into root nodulation and disease resistanc.</title>
        <authorList>
            <person name="Yuan L."/>
        </authorList>
    </citation>
    <scope>NUCLEOTIDE SEQUENCE [LARGE SCALE GENOMIC DNA]</scope>
    <source>
        <strain evidence="3">ZHUSHIDOU_FW_LH</strain>
        <tissue evidence="3">Leaf</tissue>
    </source>
</reference>
<feature type="compositionally biased region" description="Polar residues" evidence="2">
    <location>
        <begin position="734"/>
        <end position="744"/>
    </location>
</feature>
<feature type="compositionally biased region" description="Acidic residues" evidence="2">
    <location>
        <begin position="646"/>
        <end position="657"/>
    </location>
</feature>
<organism evidence="3 4">
    <name type="scientific">Crotalaria pallida</name>
    <name type="common">Smooth rattlebox</name>
    <name type="synonym">Crotalaria striata</name>
    <dbReference type="NCBI Taxonomy" id="3830"/>
    <lineage>
        <taxon>Eukaryota</taxon>
        <taxon>Viridiplantae</taxon>
        <taxon>Streptophyta</taxon>
        <taxon>Embryophyta</taxon>
        <taxon>Tracheophyta</taxon>
        <taxon>Spermatophyta</taxon>
        <taxon>Magnoliopsida</taxon>
        <taxon>eudicotyledons</taxon>
        <taxon>Gunneridae</taxon>
        <taxon>Pentapetalae</taxon>
        <taxon>rosids</taxon>
        <taxon>fabids</taxon>
        <taxon>Fabales</taxon>
        <taxon>Fabaceae</taxon>
        <taxon>Papilionoideae</taxon>
        <taxon>50 kb inversion clade</taxon>
        <taxon>genistoids sensu lato</taxon>
        <taxon>core genistoids</taxon>
        <taxon>Crotalarieae</taxon>
        <taxon>Crotalaria</taxon>
    </lineage>
</organism>
<feature type="region of interest" description="Disordered" evidence="2">
    <location>
        <begin position="772"/>
        <end position="807"/>
    </location>
</feature>
<feature type="compositionally biased region" description="Polar residues" evidence="2">
    <location>
        <begin position="795"/>
        <end position="807"/>
    </location>
</feature>
<proteinExistence type="inferred from homology"/>
<dbReference type="InterPro" id="IPR005061">
    <property type="entry name" value="Ist1"/>
</dbReference>
<feature type="compositionally biased region" description="Low complexity" evidence="2">
    <location>
        <begin position="944"/>
        <end position="953"/>
    </location>
</feature>
<dbReference type="FunFam" id="1.20.1260.60:FF:000003">
    <property type="entry name" value="IST1-like protein isoform A"/>
    <property type="match status" value="1"/>
</dbReference>
<dbReference type="PANTHER" id="PTHR12161">
    <property type="entry name" value="IST1 FAMILY MEMBER"/>
    <property type="match status" value="1"/>
</dbReference>
<evidence type="ECO:0000256" key="1">
    <source>
        <dbReference type="ARBA" id="ARBA00005536"/>
    </source>
</evidence>
<dbReference type="AlphaFoldDB" id="A0AAN9HRL9"/>
<accession>A0AAN9HRL9</accession>